<gene>
    <name evidence="9" type="primary">mreD</name>
    <name evidence="9" type="ORF">LMS43_13265</name>
</gene>
<comment type="caution">
    <text evidence="9">The sequence shown here is derived from an EMBL/GenBank/DDBJ whole genome shotgun (WGS) entry which is preliminary data.</text>
</comment>
<dbReference type="NCBIfam" id="TIGR03426">
    <property type="entry name" value="shape_MreD"/>
    <property type="match status" value="1"/>
</dbReference>
<keyword evidence="4 8" id="KW-0812">Transmembrane</keyword>
<keyword evidence="7 8" id="KW-0472">Membrane</keyword>
<dbReference type="EMBL" id="JAJHNU010000004">
    <property type="protein sequence ID" value="MDN4122257.1"/>
    <property type="molecule type" value="Genomic_DNA"/>
</dbReference>
<evidence type="ECO:0000256" key="7">
    <source>
        <dbReference type="ARBA" id="ARBA00023136"/>
    </source>
</evidence>
<evidence type="ECO:0000256" key="6">
    <source>
        <dbReference type="ARBA" id="ARBA00022989"/>
    </source>
</evidence>
<comment type="subcellular location">
    <subcellularLocation>
        <location evidence="1">Cell membrane</location>
        <topology evidence="1">Multi-pass membrane protein</topology>
    </subcellularLocation>
</comment>
<dbReference type="InterPro" id="IPR026034">
    <property type="entry name" value="MreD_proteobac"/>
</dbReference>
<proteinExistence type="inferred from homology"/>
<feature type="transmembrane region" description="Helical" evidence="8">
    <location>
        <begin position="37"/>
        <end position="57"/>
    </location>
</feature>
<feature type="transmembrane region" description="Helical" evidence="8">
    <location>
        <begin position="156"/>
        <end position="179"/>
    </location>
</feature>
<evidence type="ECO:0000256" key="5">
    <source>
        <dbReference type="ARBA" id="ARBA00022960"/>
    </source>
</evidence>
<protein>
    <submittedName>
        <fullName evidence="9">Rod shape-determining protein MreD</fullName>
    </submittedName>
</protein>
<dbReference type="Proteomes" id="UP001168613">
    <property type="component" value="Unassembled WGS sequence"/>
</dbReference>
<keyword evidence="5" id="KW-0133">Cell shape</keyword>
<keyword evidence="3" id="KW-1003">Cell membrane</keyword>
<dbReference type="InterPro" id="IPR007227">
    <property type="entry name" value="Cell_shape_determining_MreD"/>
</dbReference>
<feature type="transmembrane region" description="Helical" evidence="8">
    <location>
        <begin position="128"/>
        <end position="150"/>
    </location>
</feature>
<keyword evidence="10" id="KW-1185">Reference proteome</keyword>
<evidence type="ECO:0000256" key="2">
    <source>
        <dbReference type="ARBA" id="ARBA00007776"/>
    </source>
</evidence>
<name>A0ABT8ELT2_9BURK</name>
<feature type="transmembrane region" description="Helical" evidence="8">
    <location>
        <begin position="97"/>
        <end position="116"/>
    </location>
</feature>
<evidence type="ECO:0000256" key="8">
    <source>
        <dbReference type="SAM" id="Phobius"/>
    </source>
</evidence>
<evidence type="ECO:0000313" key="10">
    <source>
        <dbReference type="Proteomes" id="UP001168613"/>
    </source>
</evidence>
<evidence type="ECO:0000313" key="9">
    <source>
        <dbReference type="EMBL" id="MDN4122257.1"/>
    </source>
</evidence>
<dbReference type="Pfam" id="PF04093">
    <property type="entry name" value="MreD"/>
    <property type="match status" value="1"/>
</dbReference>
<evidence type="ECO:0000256" key="4">
    <source>
        <dbReference type="ARBA" id="ARBA00022692"/>
    </source>
</evidence>
<reference evidence="9" key="1">
    <citation type="submission" date="2021-11" db="EMBL/GenBank/DDBJ databases">
        <title>Draft genome sequence of Alcaligenes endophyticus type strain CCUG 75668T.</title>
        <authorList>
            <person name="Salva-Serra F."/>
            <person name="Duran R.E."/>
            <person name="Seeger M."/>
            <person name="Moore E.R.B."/>
            <person name="Jaen-Luchoro D."/>
        </authorList>
    </citation>
    <scope>NUCLEOTIDE SEQUENCE</scope>
    <source>
        <strain evidence="9">CCUG 75668</strain>
    </source>
</reference>
<keyword evidence="6 8" id="KW-1133">Transmembrane helix</keyword>
<comment type="similarity">
    <text evidence="2">Belongs to the MreD family.</text>
</comment>
<dbReference type="PANTHER" id="PTHR37484">
    <property type="entry name" value="ROD SHAPE-DETERMINING PROTEIN MRED"/>
    <property type="match status" value="1"/>
</dbReference>
<dbReference type="RefSeq" id="WP_266123516.1">
    <property type="nucleotide sequence ID" value="NZ_JAJHNU010000004.1"/>
</dbReference>
<organism evidence="9 10">
    <name type="scientific">Alcaligenes endophyticus</name>
    <dbReference type="NCBI Taxonomy" id="1929088"/>
    <lineage>
        <taxon>Bacteria</taxon>
        <taxon>Pseudomonadati</taxon>
        <taxon>Pseudomonadota</taxon>
        <taxon>Betaproteobacteria</taxon>
        <taxon>Burkholderiales</taxon>
        <taxon>Alcaligenaceae</taxon>
        <taxon>Alcaligenes</taxon>
    </lineage>
</organism>
<dbReference type="PANTHER" id="PTHR37484:SF1">
    <property type="entry name" value="ROD SHAPE-DETERMINING PROTEIN MRED"/>
    <property type="match status" value="1"/>
</dbReference>
<sequence>MVSKSSKQASPNKLRRSQLSDLQPIDSQPFLRECHPLWVWGSLFVTWMISLLPWRLWIYAPDMLLLMLAFWAVHAPHRVPLSLAFVLGLLMDVHDGAMLGEHSLTYVIVVFGARVLRKRMLQFNVWTHVLHMLPIFLFAQLVGRLAHAWVAGEWGGWSWVGATLLTLAIWPLVDILMFLPQRRLDDADAGSS</sequence>
<evidence type="ECO:0000256" key="1">
    <source>
        <dbReference type="ARBA" id="ARBA00004651"/>
    </source>
</evidence>
<accession>A0ABT8ELT2</accession>
<evidence type="ECO:0000256" key="3">
    <source>
        <dbReference type="ARBA" id="ARBA00022475"/>
    </source>
</evidence>